<feature type="transmembrane region" description="Helical" evidence="2">
    <location>
        <begin position="12"/>
        <end position="30"/>
    </location>
</feature>
<evidence type="ECO:0000313" key="3">
    <source>
        <dbReference type="EMBL" id="KAB8069096.1"/>
    </source>
</evidence>
<sequence length="311" mass="34224">MACSTIPSDVLSQFYTALRILVTVVFFSLAREPPAYLVQIVQRFSGTNIALLPCFFVLLIPCVLRLVARQLPRGAPKYVDESVYTNDVEVGERMEGGMSEFGSDVTVTQDVCLGDGAGDRFEKFERKDIGPGDRTAGECQDEGDAGEISSQETTGGVGLHEEDVDEGVINSRNDSIPSKETSRRIGLYKGDIDEDKRQGGNDIVCGDEITRAVDPNERDVEKGETLEKKHIGPCEESPDSIDQRSDGNTQDYTHKSSSTPQAPPYDAPTEKKHCAHWDTAPGNELYSSRKTKMFESTHVALETKTRPPWAL</sequence>
<keyword evidence="2" id="KW-0812">Transmembrane</keyword>
<feature type="region of interest" description="Disordered" evidence="1">
    <location>
        <begin position="192"/>
        <end position="276"/>
    </location>
</feature>
<keyword evidence="2" id="KW-1133">Transmembrane helix</keyword>
<organism evidence="3 4">
    <name type="scientific">Aspergillus leporis</name>
    <dbReference type="NCBI Taxonomy" id="41062"/>
    <lineage>
        <taxon>Eukaryota</taxon>
        <taxon>Fungi</taxon>
        <taxon>Dikarya</taxon>
        <taxon>Ascomycota</taxon>
        <taxon>Pezizomycotina</taxon>
        <taxon>Eurotiomycetes</taxon>
        <taxon>Eurotiomycetidae</taxon>
        <taxon>Eurotiales</taxon>
        <taxon>Aspergillaceae</taxon>
        <taxon>Aspergillus</taxon>
        <taxon>Aspergillus subgen. Circumdati</taxon>
    </lineage>
</organism>
<feature type="compositionally biased region" description="Basic and acidic residues" evidence="1">
    <location>
        <begin position="208"/>
        <end position="233"/>
    </location>
</feature>
<accession>A0A5N5WKL8</accession>
<gene>
    <name evidence="3" type="ORF">BDV29DRAFT_161790</name>
</gene>
<evidence type="ECO:0000313" key="4">
    <source>
        <dbReference type="Proteomes" id="UP000326565"/>
    </source>
</evidence>
<keyword evidence="2" id="KW-0472">Membrane</keyword>
<protein>
    <submittedName>
        <fullName evidence="3">Uncharacterized protein</fullName>
    </submittedName>
</protein>
<proteinExistence type="predicted"/>
<dbReference type="Proteomes" id="UP000326565">
    <property type="component" value="Unassembled WGS sequence"/>
</dbReference>
<name>A0A5N5WKL8_9EURO</name>
<keyword evidence="4" id="KW-1185">Reference proteome</keyword>
<evidence type="ECO:0000256" key="2">
    <source>
        <dbReference type="SAM" id="Phobius"/>
    </source>
</evidence>
<feature type="region of interest" description="Disordered" evidence="1">
    <location>
        <begin position="127"/>
        <end position="160"/>
    </location>
</feature>
<reference evidence="3 4" key="1">
    <citation type="submission" date="2019-04" db="EMBL/GenBank/DDBJ databases">
        <title>Friends and foes A comparative genomics study of 23 Aspergillus species from section Flavi.</title>
        <authorList>
            <consortium name="DOE Joint Genome Institute"/>
            <person name="Kjaerbolling I."/>
            <person name="Vesth T."/>
            <person name="Frisvad J.C."/>
            <person name="Nybo J.L."/>
            <person name="Theobald S."/>
            <person name="Kildgaard S."/>
            <person name="Isbrandt T."/>
            <person name="Kuo A."/>
            <person name="Sato A."/>
            <person name="Lyhne E.K."/>
            <person name="Kogle M.E."/>
            <person name="Wiebenga A."/>
            <person name="Kun R.S."/>
            <person name="Lubbers R.J."/>
            <person name="Makela M.R."/>
            <person name="Barry K."/>
            <person name="Chovatia M."/>
            <person name="Clum A."/>
            <person name="Daum C."/>
            <person name="Haridas S."/>
            <person name="He G."/>
            <person name="LaButti K."/>
            <person name="Lipzen A."/>
            <person name="Mondo S."/>
            <person name="Riley R."/>
            <person name="Salamov A."/>
            <person name="Simmons B.A."/>
            <person name="Magnuson J.K."/>
            <person name="Henrissat B."/>
            <person name="Mortensen U.H."/>
            <person name="Larsen T.O."/>
            <person name="Devries R.P."/>
            <person name="Grigoriev I.V."/>
            <person name="Machida M."/>
            <person name="Baker S.E."/>
            <person name="Andersen M.R."/>
        </authorList>
    </citation>
    <scope>NUCLEOTIDE SEQUENCE [LARGE SCALE GENOMIC DNA]</scope>
    <source>
        <strain evidence="3 4">CBS 151.66</strain>
    </source>
</reference>
<feature type="transmembrane region" description="Helical" evidence="2">
    <location>
        <begin position="50"/>
        <end position="68"/>
    </location>
</feature>
<dbReference type="AlphaFoldDB" id="A0A5N5WKL8"/>
<dbReference type="OrthoDB" id="4486602at2759"/>
<feature type="compositionally biased region" description="Polar residues" evidence="1">
    <location>
        <begin position="246"/>
        <end position="260"/>
    </location>
</feature>
<evidence type="ECO:0000256" key="1">
    <source>
        <dbReference type="SAM" id="MobiDB-lite"/>
    </source>
</evidence>
<dbReference type="EMBL" id="ML732357">
    <property type="protein sequence ID" value="KAB8069096.1"/>
    <property type="molecule type" value="Genomic_DNA"/>
</dbReference>